<name>A0A916FAR4_9PROT</name>
<dbReference type="EMBL" id="CAJNBL010000028">
    <property type="protein sequence ID" value="CAE6724853.1"/>
    <property type="molecule type" value="Genomic_DNA"/>
</dbReference>
<dbReference type="InterPro" id="IPR036938">
    <property type="entry name" value="PAP2/HPO_sf"/>
</dbReference>
<feature type="transmembrane region" description="Helical" evidence="1">
    <location>
        <begin position="201"/>
        <end position="222"/>
    </location>
</feature>
<dbReference type="Gene3D" id="1.20.144.10">
    <property type="entry name" value="Phosphatidic acid phosphatase type 2/haloperoxidase"/>
    <property type="match status" value="1"/>
</dbReference>
<evidence type="ECO:0000313" key="4">
    <source>
        <dbReference type="Proteomes" id="UP000675882"/>
    </source>
</evidence>
<gene>
    <name evidence="3" type="ORF">NTGZN8_340029</name>
</gene>
<feature type="domain" description="Phosphatidic acid phosphatase type 2/haloperoxidase" evidence="2">
    <location>
        <begin position="97"/>
        <end position="223"/>
    </location>
</feature>
<sequence>MRDREINLSIQAGCVFFAAVLTICVFEWTTLDIQIARLAFDEAEKIFPYREEIFFTKYLHHGLKNLMYAAGLTGIGWAVYCYRKTQSQPLRQSCLVAIMGIILIPLTITVIKHVTSRHCPWSLDIFGGSIPYTSLLAFVSEDYPGGQCFPAGHASGGFMWISWAMAFWHTRPMLAKTALAMAVVLGGLMGVGRMVQGAHFLSHTIWTVILAWFLSISLVYMVRIRIAGKRPCLKSGT</sequence>
<feature type="transmembrane region" description="Helical" evidence="1">
    <location>
        <begin position="12"/>
        <end position="31"/>
    </location>
</feature>
<reference evidence="3" key="1">
    <citation type="submission" date="2021-02" db="EMBL/GenBank/DDBJ databases">
        <authorList>
            <person name="Han P."/>
        </authorList>
    </citation>
    <scope>NUCLEOTIDE SEQUENCE</scope>
    <source>
        <strain evidence="3">Candidatus Nitrotoga sp. ZN8</strain>
    </source>
</reference>
<keyword evidence="1" id="KW-0472">Membrane</keyword>
<dbReference type="Proteomes" id="UP000675882">
    <property type="component" value="Unassembled WGS sequence"/>
</dbReference>
<organism evidence="3 4">
    <name type="scientific">Candidatus Nitrotoga fabula</name>
    <dbReference type="NCBI Taxonomy" id="2182327"/>
    <lineage>
        <taxon>Bacteria</taxon>
        <taxon>Pseudomonadati</taxon>
        <taxon>Pseudomonadota</taxon>
        <taxon>Betaproteobacteria</taxon>
        <taxon>Nitrosomonadales</taxon>
        <taxon>Gallionellaceae</taxon>
        <taxon>Candidatus Nitrotoga</taxon>
    </lineage>
</organism>
<dbReference type="SUPFAM" id="SSF48317">
    <property type="entry name" value="Acid phosphatase/Vanadium-dependent haloperoxidase"/>
    <property type="match status" value="1"/>
</dbReference>
<dbReference type="RefSeq" id="WP_213036287.1">
    <property type="nucleotide sequence ID" value="NZ_CAJNBL010000028.1"/>
</dbReference>
<dbReference type="InterPro" id="IPR000326">
    <property type="entry name" value="PAP2/HPO"/>
</dbReference>
<dbReference type="CDD" id="cd03396">
    <property type="entry name" value="PAP2_like_6"/>
    <property type="match status" value="1"/>
</dbReference>
<feature type="transmembrane region" description="Helical" evidence="1">
    <location>
        <begin position="151"/>
        <end position="170"/>
    </location>
</feature>
<accession>A0A916FAR4</accession>
<proteinExistence type="predicted"/>
<feature type="transmembrane region" description="Helical" evidence="1">
    <location>
        <begin position="65"/>
        <end position="82"/>
    </location>
</feature>
<evidence type="ECO:0000313" key="3">
    <source>
        <dbReference type="EMBL" id="CAE6724853.1"/>
    </source>
</evidence>
<feature type="transmembrane region" description="Helical" evidence="1">
    <location>
        <begin position="94"/>
        <end position="114"/>
    </location>
</feature>
<evidence type="ECO:0000256" key="1">
    <source>
        <dbReference type="SAM" id="Phobius"/>
    </source>
</evidence>
<keyword evidence="1" id="KW-0812">Transmembrane</keyword>
<comment type="caution">
    <text evidence="3">The sequence shown here is derived from an EMBL/GenBank/DDBJ whole genome shotgun (WGS) entry which is preliminary data.</text>
</comment>
<keyword evidence="1" id="KW-1133">Transmembrane helix</keyword>
<keyword evidence="4" id="KW-1185">Reference proteome</keyword>
<evidence type="ECO:0000259" key="2">
    <source>
        <dbReference type="Pfam" id="PF01569"/>
    </source>
</evidence>
<dbReference type="AlphaFoldDB" id="A0A916FAR4"/>
<protein>
    <submittedName>
        <fullName evidence="3">PAP2 (Acid phosphatase) superfamily protein-like protein</fullName>
    </submittedName>
</protein>
<feature type="transmembrane region" description="Helical" evidence="1">
    <location>
        <begin position="177"/>
        <end position="195"/>
    </location>
</feature>
<dbReference type="Pfam" id="PF01569">
    <property type="entry name" value="PAP2"/>
    <property type="match status" value="1"/>
</dbReference>